<organism evidence="7 8">
    <name type="scientific">Sistotremastrum suecicum HHB10207 ss-3</name>
    <dbReference type="NCBI Taxonomy" id="1314776"/>
    <lineage>
        <taxon>Eukaryota</taxon>
        <taxon>Fungi</taxon>
        <taxon>Dikarya</taxon>
        <taxon>Basidiomycota</taxon>
        <taxon>Agaricomycotina</taxon>
        <taxon>Agaricomycetes</taxon>
        <taxon>Sistotremastrales</taxon>
        <taxon>Sistotremastraceae</taxon>
        <taxon>Sistotremastrum</taxon>
    </lineage>
</organism>
<dbReference type="GO" id="GO:0016020">
    <property type="term" value="C:membrane"/>
    <property type="evidence" value="ECO:0007669"/>
    <property type="project" value="UniProtKB-SubCell"/>
</dbReference>
<feature type="transmembrane region" description="Helical" evidence="6">
    <location>
        <begin position="150"/>
        <end position="170"/>
    </location>
</feature>
<evidence type="ECO:0000256" key="2">
    <source>
        <dbReference type="ARBA" id="ARBA00022692"/>
    </source>
</evidence>
<reference evidence="7 8" key="1">
    <citation type="journal article" date="2016" name="Mol. Biol. Evol.">
        <title>Comparative Genomics of Early-Diverging Mushroom-Forming Fungi Provides Insights into the Origins of Lignocellulose Decay Capabilities.</title>
        <authorList>
            <person name="Nagy L.G."/>
            <person name="Riley R."/>
            <person name="Tritt A."/>
            <person name="Adam C."/>
            <person name="Daum C."/>
            <person name="Floudas D."/>
            <person name="Sun H."/>
            <person name="Yadav J.S."/>
            <person name="Pangilinan J."/>
            <person name="Larsson K.H."/>
            <person name="Matsuura K."/>
            <person name="Barry K."/>
            <person name="Labutti K."/>
            <person name="Kuo R."/>
            <person name="Ohm R.A."/>
            <person name="Bhattacharya S.S."/>
            <person name="Shirouzu T."/>
            <person name="Yoshinaga Y."/>
            <person name="Martin F.M."/>
            <person name="Grigoriev I.V."/>
            <person name="Hibbett D.S."/>
        </authorList>
    </citation>
    <scope>NUCLEOTIDE SEQUENCE [LARGE SCALE GENOMIC DNA]</scope>
    <source>
        <strain evidence="7 8">HHB10207 ss-3</strain>
    </source>
</reference>
<keyword evidence="4 6" id="KW-0472">Membrane</keyword>
<evidence type="ECO:0000313" key="7">
    <source>
        <dbReference type="EMBL" id="KZT44273.1"/>
    </source>
</evidence>
<dbReference type="GO" id="GO:0005783">
    <property type="term" value="C:endoplasmic reticulum"/>
    <property type="evidence" value="ECO:0007669"/>
    <property type="project" value="TreeGrafter"/>
</dbReference>
<proteinExistence type="predicted"/>
<evidence type="ECO:0000256" key="1">
    <source>
        <dbReference type="ARBA" id="ARBA00004141"/>
    </source>
</evidence>
<evidence type="ECO:0000256" key="5">
    <source>
        <dbReference type="SAM" id="MobiDB-lite"/>
    </source>
</evidence>
<dbReference type="PANTHER" id="PTHR31794">
    <property type="entry name" value="AUXIN EFFLUX TRANSPORTER FAMILY PROTEIN (EUROFUNG)"/>
    <property type="match status" value="1"/>
</dbReference>
<keyword evidence="3 6" id="KW-1133">Transmembrane helix</keyword>
<feature type="transmembrane region" description="Helical" evidence="6">
    <location>
        <begin position="367"/>
        <end position="387"/>
    </location>
</feature>
<feature type="transmembrane region" description="Helical" evidence="6">
    <location>
        <begin position="73"/>
        <end position="95"/>
    </location>
</feature>
<dbReference type="Proteomes" id="UP000076798">
    <property type="component" value="Unassembled WGS sequence"/>
</dbReference>
<dbReference type="PANTHER" id="PTHR31794:SF4">
    <property type="entry name" value="AUXIN EFFLUX TRANSPORTER FAMILY PROTEIN (EUROFUNG)"/>
    <property type="match status" value="1"/>
</dbReference>
<evidence type="ECO:0000256" key="4">
    <source>
        <dbReference type="ARBA" id="ARBA00023136"/>
    </source>
</evidence>
<feature type="transmembrane region" description="Helical" evidence="6">
    <location>
        <begin position="273"/>
        <end position="296"/>
    </location>
</feature>
<dbReference type="AlphaFoldDB" id="A0A166J117"/>
<dbReference type="EMBL" id="KV428005">
    <property type="protein sequence ID" value="KZT44273.1"/>
    <property type="molecule type" value="Genomic_DNA"/>
</dbReference>
<gene>
    <name evidence="7" type="ORF">SISSUDRAFT_1057242</name>
</gene>
<dbReference type="OrthoDB" id="191139at2759"/>
<dbReference type="STRING" id="1314776.A0A166J117"/>
<feature type="transmembrane region" description="Helical" evidence="6">
    <location>
        <begin position="333"/>
        <end position="355"/>
    </location>
</feature>
<evidence type="ECO:0008006" key="9">
    <source>
        <dbReference type="Google" id="ProtNLM"/>
    </source>
</evidence>
<name>A0A166J117_9AGAM</name>
<keyword evidence="8" id="KW-1185">Reference proteome</keyword>
<evidence type="ECO:0000256" key="3">
    <source>
        <dbReference type="ARBA" id="ARBA00022989"/>
    </source>
</evidence>
<feature type="transmembrane region" description="Helical" evidence="6">
    <location>
        <begin position="399"/>
        <end position="422"/>
    </location>
</feature>
<dbReference type="InterPro" id="IPR004776">
    <property type="entry name" value="Mem_transp_PIN-like"/>
</dbReference>
<keyword evidence="2 6" id="KW-0812">Transmembrane</keyword>
<evidence type="ECO:0000256" key="6">
    <source>
        <dbReference type="SAM" id="Phobius"/>
    </source>
</evidence>
<feature type="region of interest" description="Disordered" evidence="5">
    <location>
        <begin position="175"/>
        <end position="210"/>
    </location>
</feature>
<accession>A0A166J117</accession>
<dbReference type="Pfam" id="PF03547">
    <property type="entry name" value="Mem_trans"/>
    <property type="match status" value="1"/>
</dbReference>
<evidence type="ECO:0000313" key="8">
    <source>
        <dbReference type="Proteomes" id="UP000076798"/>
    </source>
</evidence>
<feature type="transmembrane region" description="Helical" evidence="6">
    <location>
        <begin position="231"/>
        <end position="253"/>
    </location>
</feature>
<feature type="transmembrane region" description="Helical" evidence="6">
    <location>
        <begin position="41"/>
        <end position="61"/>
    </location>
</feature>
<dbReference type="GO" id="GO:0055085">
    <property type="term" value="P:transmembrane transport"/>
    <property type="evidence" value="ECO:0007669"/>
    <property type="project" value="InterPro"/>
</dbReference>
<comment type="subcellular location">
    <subcellularLocation>
        <location evidence="1">Membrane</location>
        <topology evidence="1">Multi-pass membrane protein</topology>
    </subcellularLocation>
</comment>
<protein>
    <recommendedName>
        <fullName evidence="9">Auxin efflux carrier</fullName>
    </recommendedName>
</protein>
<sequence length="429" mass="46985">MSSLAVTLLASFESSVSVLLTLFYGTLASKYNFLSTSAASQISRLCIQVFLPALLFTSLGSELGSPGSTFHTVWPVIVWSLIYPMLCLGLTYPLVLWFKFPTWCFPAAAFNNTTSLPLLLVEALVTTGALDDIVGVGDQQKQGITRLRSYFLMNTMVANALTFTIGPTLLRIGHRRKPRDEQEEATGEDATPNDGADQNHEGGNEHTPLLIHNPKKKINGIYSRFPKPIRAFVKFIYEFLNPPLVAVILAVIIGKIPPLRKAFFDDEENGGVLNAWFTISIENIGGLFTSLQMFVVGSKLYAALQRSSKPEEEDVENSIDLPQDNKLGVASSIYLILLRFVILPAFSTSVVYLLLKHTKILGSDPTLWFALIIAGSGPPAIRIASLSEMSGQSEKTQQAIARMLTGFYIITPLVSFAVVAGLKVCDLFL</sequence>